<keyword evidence="4" id="KW-1185">Reference proteome</keyword>
<feature type="compositionally biased region" description="Low complexity" evidence="1">
    <location>
        <begin position="80"/>
        <end position="97"/>
    </location>
</feature>
<evidence type="ECO:0000313" key="3">
    <source>
        <dbReference type="EMBL" id="MEJ5978746.1"/>
    </source>
</evidence>
<proteinExistence type="predicted"/>
<dbReference type="Proteomes" id="UP001361239">
    <property type="component" value="Unassembled WGS sequence"/>
</dbReference>
<accession>A0ABU8S085</accession>
<feature type="compositionally biased region" description="Low complexity" evidence="1">
    <location>
        <begin position="25"/>
        <end position="34"/>
    </location>
</feature>
<name>A0ABU8S085_9SPHN</name>
<feature type="region of interest" description="Disordered" evidence="1">
    <location>
        <begin position="196"/>
        <end position="249"/>
    </location>
</feature>
<gene>
    <name evidence="3" type="ORF">WG901_18985</name>
</gene>
<evidence type="ECO:0000256" key="1">
    <source>
        <dbReference type="SAM" id="MobiDB-lite"/>
    </source>
</evidence>
<feature type="region of interest" description="Disordered" evidence="1">
    <location>
        <begin position="385"/>
        <end position="411"/>
    </location>
</feature>
<feature type="signal peptide" evidence="2">
    <location>
        <begin position="1"/>
        <end position="29"/>
    </location>
</feature>
<feature type="compositionally biased region" description="Pro residues" evidence="1">
    <location>
        <begin position="233"/>
        <end position="247"/>
    </location>
</feature>
<dbReference type="RefSeq" id="WP_339588684.1">
    <property type="nucleotide sequence ID" value="NZ_JBBHJZ010000004.1"/>
</dbReference>
<keyword evidence="2" id="KW-0732">Signal</keyword>
<sequence length="411" mass="41609">MTKTSYSTSGLMARTAMLPALALAAAAQAQTPGAVQDFQLPAARPSPTATAAGPVDPENPTAAPPTRAAPSPTPPPTIVVPPVAASPAPPRATASPRATERPSPGTGAAIELRGPPAGQSTPTPAPAGIEQPQITTVPIPATGTAAPAIEPAAPAAPASAVTNATPWLWPWIGGGAALVALIGSLLYRRTRSPAAFDESYEPAEPTPTSTPAEARPEPSPPATLPRPQELNKAPPPPPAPAPEPAPPAIAEGPLEMRFEARHLSRAMVNAALAYRLTLTNRADAETGPLRLAGDIVSAHASRSAEEQLLPADAALSMLHESATLAPGESVSFAGELRMPIASILPIGSGSARVFVPLARFRAEAGNGTVATRVFVVGQASEQPGGALRPFPLDRGPGVDRGLGQRELGVPA</sequence>
<dbReference type="EMBL" id="JBBHJZ010000004">
    <property type="protein sequence ID" value="MEJ5978746.1"/>
    <property type="molecule type" value="Genomic_DNA"/>
</dbReference>
<feature type="compositionally biased region" description="Low complexity" evidence="1">
    <location>
        <begin position="41"/>
        <end position="70"/>
    </location>
</feature>
<comment type="caution">
    <text evidence="3">The sequence shown here is derived from an EMBL/GenBank/DDBJ whole genome shotgun (WGS) entry which is preliminary data.</text>
</comment>
<evidence type="ECO:0000313" key="4">
    <source>
        <dbReference type="Proteomes" id="UP001361239"/>
    </source>
</evidence>
<feature type="compositionally biased region" description="Low complexity" evidence="1">
    <location>
        <begin position="202"/>
        <end position="213"/>
    </location>
</feature>
<organism evidence="3 4">
    <name type="scientific">Novosphingobium anseongense</name>
    <dbReference type="NCBI Taxonomy" id="3133436"/>
    <lineage>
        <taxon>Bacteria</taxon>
        <taxon>Pseudomonadati</taxon>
        <taxon>Pseudomonadota</taxon>
        <taxon>Alphaproteobacteria</taxon>
        <taxon>Sphingomonadales</taxon>
        <taxon>Sphingomonadaceae</taxon>
        <taxon>Novosphingobium</taxon>
    </lineage>
</organism>
<feature type="chain" id="PRO_5046473715" evidence="2">
    <location>
        <begin position="30"/>
        <end position="411"/>
    </location>
</feature>
<reference evidence="3 4" key="1">
    <citation type="submission" date="2024-03" db="EMBL/GenBank/DDBJ databases">
        <authorList>
            <person name="Jo J.-H."/>
        </authorList>
    </citation>
    <scope>NUCLEOTIDE SEQUENCE [LARGE SCALE GENOMIC DNA]</scope>
    <source>
        <strain evidence="3 4">PS1R-30</strain>
    </source>
</reference>
<feature type="region of interest" description="Disordered" evidence="1">
    <location>
        <begin position="25"/>
        <end position="130"/>
    </location>
</feature>
<evidence type="ECO:0000256" key="2">
    <source>
        <dbReference type="SAM" id="SignalP"/>
    </source>
</evidence>
<dbReference type="PRINTS" id="PR01217">
    <property type="entry name" value="PRICHEXTENSN"/>
</dbReference>
<protein>
    <submittedName>
        <fullName evidence="3">Uncharacterized protein</fullName>
    </submittedName>
</protein>